<protein>
    <recommendedName>
        <fullName evidence="6">FAD/NAD(P)-binding domain-containing protein</fullName>
    </recommendedName>
</protein>
<dbReference type="InterPro" id="IPR039650">
    <property type="entry name" value="HdrA-like"/>
</dbReference>
<sequence>MDKARDLIRMGAAKAALLEPQEIITSEVEVRALVIGAGIAGLTAAISLANRGFPVILLEKEKELGGMLRSLYRLAPMDLDASEVINAKIKEAEDNPNIEIYTGATIEKVEGFIGKFDITFSANGTSKDVRLGVVIIATGAGNLVPEGMYQYDGNKVITQWELEERFKAGKVDANNVVIIQCVGARSPERRYCSRICCAIGIKNAILIKEMNPAAKVTILYRDLMMYGVENEDQLHKAKELGVRFVKYDSERPPVVEENKVTVFHHLMGKELEIPQEMVVLSTPLVGTE</sequence>
<evidence type="ECO:0000256" key="5">
    <source>
        <dbReference type="ARBA" id="ARBA00023014"/>
    </source>
</evidence>
<accession>X1FPE1</accession>
<dbReference type="GO" id="GO:0051539">
    <property type="term" value="F:4 iron, 4 sulfur cluster binding"/>
    <property type="evidence" value="ECO:0007669"/>
    <property type="project" value="UniProtKB-KW"/>
</dbReference>
<dbReference type="InterPro" id="IPR023753">
    <property type="entry name" value="FAD/NAD-binding_dom"/>
</dbReference>
<evidence type="ECO:0000313" key="7">
    <source>
        <dbReference type="EMBL" id="GAH46852.1"/>
    </source>
</evidence>
<keyword evidence="2" id="KW-0479">Metal-binding</keyword>
<proteinExistence type="predicted"/>
<dbReference type="PRINTS" id="PR00469">
    <property type="entry name" value="PNDRDTASEII"/>
</dbReference>
<dbReference type="AlphaFoldDB" id="X1FPE1"/>
<evidence type="ECO:0000256" key="2">
    <source>
        <dbReference type="ARBA" id="ARBA00022723"/>
    </source>
</evidence>
<dbReference type="GO" id="GO:0046872">
    <property type="term" value="F:metal ion binding"/>
    <property type="evidence" value="ECO:0007669"/>
    <property type="project" value="UniProtKB-KW"/>
</dbReference>
<dbReference type="PANTHER" id="PTHR43498:SF1">
    <property type="entry name" value="COB--COM HETERODISULFIDE REDUCTASE IRON-SULFUR SUBUNIT A"/>
    <property type="match status" value="1"/>
</dbReference>
<keyword evidence="3" id="KW-0560">Oxidoreductase</keyword>
<dbReference type="InterPro" id="IPR036188">
    <property type="entry name" value="FAD/NAD-bd_sf"/>
</dbReference>
<dbReference type="Gene3D" id="3.40.50.720">
    <property type="entry name" value="NAD(P)-binding Rossmann-like Domain"/>
    <property type="match status" value="1"/>
</dbReference>
<dbReference type="Gene3D" id="3.50.50.60">
    <property type="entry name" value="FAD/NAD(P)-binding domain"/>
    <property type="match status" value="1"/>
</dbReference>
<evidence type="ECO:0000256" key="1">
    <source>
        <dbReference type="ARBA" id="ARBA00022485"/>
    </source>
</evidence>
<dbReference type="GO" id="GO:0016491">
    <property type="term" value="F:oxidoreductase activity"/>
    <property type="evidence" value="ECO:0007669"/>
    <property type="project" value="UniProtKB-KW"/>
</dbReference>
<keyword evidence="4" id="KW-0408">Iron</keyword>
<reference evidence="7" key="1">
    <citation type="journal article" date="2014" name="Front. Microbiol.">
        <title>High frequency of phylogenetically diverse reductive dehalogenase-homologous genes in deep subseafloor sedimentary metagenomes.</title>
        <authorList>
            <person name="Kawai M."/>
            <person name="Futagami T."/>
            <person name="Toyoda A."/>
            <person name="Takaki Y."/>
            <person name="Nishi S."/>
            <person name="Hori S."/>
            <person name="Arai W."/>
            <person name="Tsubouchi T."/>
            <person name="Morono Y."/>
            <person name="Uchiyama I."/>
            <person name="Ito T."/>
            <person name="Fujiyama A."/>
            <person name="Inagaki F."/>
            <person name="Takami H."/>
        </authorList>
    </citation>
    <scope>NUCLEOTIDE SEQUENCE</scope>
    <source>
        <strain evidence="7">Expedition CK06-06</strain>
    </source>
</reference>
<keyword evidence="1" id="KW-0004">4Fe-4S</keyword>
<dbReference type="EMBL" id="BARU01007673">
    <property type="protein sequence ID" value="GAH46852.1"/>
    <property type="molecule type" value="Genomic_DNA"/>
</dbReference>
<evidence type="ECO:0000256" key="4">
    <source>
        <dbReference type="ARBA" id="ARBA00023004"/>
    </source>
</evidence>
<organism evidence="7">
    <name type="scientific">marine sediment metagenome</name>
    <dbReference type="NCBI Taxonomy" id="412755"/>
    <lineage>
        <taxon>unclassified sequences</taxon>
        <taxon>metagenomes</taxon>
        <taxon>ecological metagenomes</taxon>
    </lineage>
</organism>
<keyword evidence="5" id="KW-0411">Iron-sulfur</keyword>
<comment type="caution">
    <text evidence="7">The sequence shown here is derived from an EMBL/GenBank/DDBJ whole genome shotgun (WGS) entry which is preliminary data.</text>
</comment>
<feature type="non-terminal residue" evidence="7">
    <location>
        <position position="288"/>
    </location>
</feature>
<evidence type="ECO:0000259" key="6">
    <source>
        <dbReference type="Pfam" id="PF07992"/>
    </source>
</evidence>
<dbReference type="PANTHER" id="PTHR43498">
    <property type="entry name" value="FERREDOXIN:COB-COM HETERODISULFIDE REDUCTASE SUBUNIT A"/>
    <property type="match status" value="1"/>
</dbReference>
<evidence type="ECO:0000256" key="3">
    <source>
        <dbReference type="ARBA" id="ARBA00023002"/>
    </source>
</evidence>
<dbReference type="SUPFAM" id="SSF51905">
    <property type="entry name" value="FAD/NAD(P)-binding domain"/>
    <property type="match status" value="1"/>
</dbReference>
<gene>
    <name evidence="7" type="ORF">S03H2_15118</name>
</gene>
<feature type="domain" description="FAD/NAD(P)-binding" evidence="6">
    <location>
        <begin position="32"/>
        <end position="178"/>
    </location>
</feature>
<name>X1FPE1_9ZZZZ</name>
<dbReference type="Pfam" id="PF07992">
    <property type="entry name" value="Pyr_redox_2"/>
    <property type="match status" value="1"/>
</dbReference>